<feature type="region of interest" description="Disordered" evidence="1">
    <location>
        <begin position="171"/>
        <end position="199"/>
    </location>
</feature>
<evidence type="ECO:0000256" key="1">
    <source>
        <dbReference type="SAM" id="MobiDB-lite"/>
    </source>
</evidence>
<proteinExistence type="predicted"/>
<dbReference type="EMBL" id="JASZZN010000136">
    <property type="protein sequence ID" value="MDM4019554.1"/>
    <property type="molecule type" value="Genomic_DNA"/>
</dbReference>
<feature type="transmembrane region" description="Helical" evidence="2">
    <location>
        <begin position="118"/>
        <end position="136"/>
    </location>
</feature>
<evidence type="ECO:0000313" key="3">
    <source>
        <dbReference type="EMBL" id="MDM4019554.1"/>
    </source>
</evidence>
<evidence type="ECO:0000313" key="4">
    <source>
        <dbReference type="Proteomes" id="UP001239462"/>
    </source>
</evidence>
<organism evidence="3 4">
    <name type="scientific">Roseiconus lacunae</name>
    <dbReference type="NCBI Taxonomy" id="2605694"/>
    <lineage>
        <taxon>Bacteria</taxon>
        <taxon>Pseudomonadati</taxon>
        <taxon>Planctomycetota</taxon>
        <taxon>Planctomycetia</taxon>
        <taxon>Pirellulales</taxon>
        <taxon>Pirellulaceae</taxon>
        <taxon>Roseiconus</taxon>
    </lineage>
</organism>
<protein>
    <submittedName>
        <fullName evidence="3">Uncharacterized protein</fullName>
    </submittedName>
</protein>
<dbReference type="RefSeq" id="WP_289167676.1">
    <property type="nucleotide sequence ID" value="NZ_JASZZN010000136.1"/>
</dbReference>
<evidence type="ECO:0000256" key="2">
    <source>
        <dbReference type="SAM" id="Phobius"/>
    </source>
</evidence>
<keyword evidence="2" id="KW-0812">Transmembrane</keyword>
<keyword evidence="2" id="KW-0472">Membrane</keyword>
<keyword evidence="4" id="KW-1185">Reference proteome</keyword>
<keyword evidence="2" id="KW-1133">Transmembrane helix</keyword>
<reference evidence="3 4" key="1">
    <citation type="submission" date="2023-06" db="EMBL/GenBank/DDBJ databases">
        <title>Roseiconus lacunae JC819 isolated from Gulf of Mannar region, Tamil Nadu.</title>
        <authorList>
            <person name="Pk S."/>
            <person name="Ch S."/>
            <person name="Ch V.R."/>
        </authorList>
    </citation>
    <scope>NUCLEOTIDE SEQUENCE [LARGE SCALE GENOMIC DNA]</scope>
    <source>
        <strain evidence="3 4">JC819</strain>
    </source>
</reference>
<accession>A0ABT7PST5</accession>
<sequence length="199" mass="21682">MSFLAYAASDGCIKIDYTTRDEATGIIGSLASPPAPVATADDRDSITEKAYAHLGRNPSDLVYIADTDGLLFEIIINHAYSNERELQGKWHFIAWSLLVMCLVCFVATLLLGLGFKGLLLFAGITGLYLMVVQTGIQNEVKAAVVCLIILLLVCTLVPALRGVRSQLHKLEPRTNHPMQPSGEVARFEVEDQPSPPADR</sequence>
<feature type="transmembrane region" description="Helical" evidence="2">
    <location>
        <begin position="92"/>
        <end position="111"/>
    </location>
</feature>
<name>A0ABT7PST5_9BACT</name>
<comment type="caution">
    <text evidence="3">The sequence shown here is derived from an EMBL/GenBank/DDBJ whole genome shotgun (WGS) entry which is preliminary data.</text>
</comment>
<feature type="transmembrane region" description="Helical" evidence="2">
    <location>
        <begin position="142"/>
        <end position="163"/>
    </location>
</feature>
<gene>
    <name evidence="3" type="ORF">QTN89_29140</name>
</gene>
<dbReference type="Proteomes" id="UP001239462">
    <property type="component" value="Unassembled WGS sequence"/>
</dbReference>